<evidence type="ECO:0000256" key="7">
    <source>
        <dbReference type="SAM" id="MobiDB-lite"/>
    </source>
</evidence>
<feature type="transmembrane region" description="Helical" evidence="8">
    <location>
        <begin position="230"/>
        <end position="253"/>
    </location>
</feature>
<feature type="domain" description="DOMON" evidence="10">
    <location>
        <begin position="36"/>
        <end position="153"/>
    </location>
</feature>
<dbReference type="SMART" id="SM00665">
    <property type="entry name" value="B561"/>
    <property type="match status" value="1"/>
</dbReference>
<feature type="transmembrane region" description="Helical" evidence="8">
    <location>
        <begin position="331"/>
        <end position="350"/>
    </location>
</feature>
<keyword evidence="4" id="KW-0249">Electron transport</keyword>
<evidence type="ECO:0000256" key="2">
    <source>
        <dbReference type="ARBA" id="ARBA00022448"/>
    </source>
</evidence>
<keyword evidence="3 8" id="KW-0812">Transmembrane</keyword>
<dbReference type="Gene3D" id="2.60.40.1210">
    <property type="entry name" value="Cellobiose dehydrogenase, cytochrome domain"/>
    <property type="match status" value="1"/>
</dbReference>
<dbReference type="InterPro" id="IPR005018">
    <property type="entry name" value="DOMON_domain"/>
</dbReference>
<dbReference type="PROSITE" id="PS50836">
    <property type="entry name" value="DOMON"/>
    <property type="match status" value="1"/>
</dbReference>
<dbReference type="PROSITE" id="PS50939">
    <property type="entry name" value="CYTOCHROME_B561"/>
    <property type="match status" value="1"/>
</dbReference>
<feature type="transmembrane region" description="Helical" evidence="8">
    <location>
        <begin position="294"/>
        <end position="319"/>
    </location>
</feature>
<dbReference type="Pfam" id="PF03188">
    <property type="entry name" value="Cytochrom_B561"/>
    <property type="match status" value="1"/>
</dbReference>
<dbReference type="CDD" id="cd08760">
    <property type="entry name" value="Cyt_b561_FRRS1_like"/>
    <property type="match status" value="1"/>
</dbReference>
<dbReference type="SMART" id="SM00664">
    <property type="entry name" value="DoH"/>
    <property type="match status" value="1"/>
</dbReference>
<dbReference type="Gene3D" id="1.20.120.1770">
    <property type="match status" value="1"/>
</dbReference>
<dbReference type="PANTHER" id="PTHR47797:SF3">
    <property type="entry name" value="CYTOCHROME B561 DOMAIN-CONTAINING PROTEIN"/>
    <property type="match status" value="1"/>
</dbReference>
<comment type="caution">
    <text evidence="12">The sequence shown here is derived from an EMBL/GenBank/DDBJ whole genome shotgun (WGS) entry which is preliminary data.</text>
</comment>
<sequence>MMMFSVLYQTLLFAFFSVAFAANGSSTYTYQNQGSQAFSLALGLNTTGNDLHFNMTAPSTYSWFAFGVGSQMRNSMMFIGYPSSNGTGVTLSPRLATGHQQPQYSSALNVEVVSSSITNGAYQLMAICKNCTTWSLGTMDTTSTSQPFIFALGPTGSAISSDSTSESIRQHSMYNSFTLDMQQASFSGSDTPALSPSSGAASSNSGSGSGSSSSSSGTAMSSGGSNTYNMVHGIFMSIAFVILFPLGVLVLRLGHSVIGHGIIQALAYCFVIVGLGTGIYLSRQDPSTRNYDSAHQIIGLVLFSLLAIQALGGLLHHLLFRRGKNSIIGKVHMILGIGLLILGIVNAPLGLNLAGDSKYNKYYIIVVAILGALFLALRAWAVVRNRKISKREGSEKGVLRRGSSSEEGVANM</sequence>
<comment type="subcellular location">
    <subcellularLocation>
        <location evidence="1">Membrane</location>
    </subcellularLocation>
</comment>
<dbReference type="InterPro" id="IPR006593">
    <property type="entry name" value="Cyt_b561/ferric_Rdtase_TM"/>
</dbReference>
<dbReference type="PANTHER" id="PTHR47797">
    <property type="entry name" value="DEHYDROGENASE, PUTATIVE (AFU_ORTHOLOGUE AFUA_8G05805)-RELATED"/>
    <property type="match status" value="1"/>
</dbReference>
<proteinExistence type="predicted"/>
<evidence type="ECO:0000256" key="9">
    <source>
        <dbReference type="SAM" id="SignalP"/>
    </source>
</evidence>
<dbReference type="AlphaFoldDB" id="A0A4S9C181"/>
<dbReference type="SUPFAM" id="SSF49344">
    <property type="entry name" value="CBD9-like"/>
    <property type="match status" value="1"/>
</dbReference>
<keyword evidence="5 8" id="KW-1133">Transmembrane helix</keyword>
<dbReference type="Pfam" id="PF16010">
    <property type="entry name" value="CDH-cyt"/>
    <property type="match status" value="1"/>
</dbReference>
<feature type="transmembrane region" description="Helical" evidence="8">
    <location>
        <begin position="362"/>
        <end position="381"/>
    </location>
</feature>
<dbReference type="EMBL" id="QZAS01000064">
    <property type="protein sequence ID" value="THX00089.1"/>
    <property type="molecule type" value="Genomic_DNA"/>
</dbReference>
<organism evidence="12">
    <name type="scientific">Aureobasidium pullulans</name>
    <name type="common">Black yeast</name>
    <name type="synonym">Pullularia pullulans</name>
    <dbReference type="NCBI Taxonomy" id="5580"/>
    <lineage>
        <taxon>Eukaryota</taxon>
        <taxon>Fungi</taxon>
        <taxon>Dikarya</taxon>
        <taxon>Ascomycota</taxon>
        <taxon>Pezizomycotina</taxon>
        <taxon>Dothideomycetes</taxon>
        <taxon>Dothideomycetidae</taxon>
        <taxon>Dothideales</taxon>
        <taxon>Saccotheciaceae</taxon>
        <taxon>Aureobasidium</taxon>
    </lineage>
</organism>
<reference evidence="12" key="1">
    <citation type="submission" date="2018-10" db="EMBL/GenBank/DDBJ databases">
        <title>Fifty Aureobasidium pullulans genomes reveal a recombining polyextremotolerant generalist.</title>
        <authorList>
            <person name="Gostincar C."/>
            <person name="Turk M."/>
            <person name="Zajc J."/>
            <person name="Gunde-Cimerman N."/>
        </authorList>
    </citation>
    <scope>NUCLEOTIDE SEQUENCE [LARGE SCALE GENOMIC DNA]</scope>
    <source>
        <strain evidence="12">EXF-10085</strain>
    </source>
</reference>
<dbReference type="GO" id="GO:0016020">
    <property type="term" value="C:membrane"/>
    <property type="evidence" value="ECO:0007669"/>
    <property type="project" value="UniProtKB-SubCell"/>
</dbReference>
<evidence type="ECO:0000256" key="5">
    <source>
        <dbReference type="ARBA" id="ARBA00022989"/>
    </source>
</evidence>
<feature type="compositionally biased region" description="Low complexity" evidence="7">
    <location>
        <begin position="195"/>
        <end position="218"/>
    </location>
</feature>
<dbReference type="InterPro" id="IPR015920">
    <property type="entry name" value="Cellobiose_DH-like_cyt"/>
</dbReference>
<keyword evidence="9" id="KW-0732">Signal</keyword>
<gene>
    <name evidence="12" type="ORF">D6D13_09747</name>
</gene>
<feature type="domain" description="Cytochrome b561" evidence="11">
    <location>
        <begin position="195"/>
        <end position="386"/>
    </location>
</feature>
<evidence type="ECO:0000256" key="8">
    <source>
        <dbReference type="SAM" id="Phobius"/>
    </source>
</evidence>
<feature type="chain" id="PRO_5020204621" evidence="9">
    <location>
        <begin position="22"/>
        <end position="412"/>
    </location>
</feature>
<accession>A0A4S9C181</accession>
<name>A0A4S9C181_AURPU</name>
<dbReference type="CDD" id="cd09630">
    <property type="entry name" value="CDH_like_cytochrome"/>
    <property type="match status" value="1"/>
</dbReference>
<feature type="transmembrane region" description="Helical" evidence="8">
    <location>
        <begin position="265"/>
        <end position="282"/>
    </location>
</feature>
<evidence type="ECO:0000256" key="3">
    <source>
        <dbReference type="ARBA" id="ARBA00022692"/>
    </source>
</evidence>
<feature type="signal peptide" evidence="9">
    <location>
        <begin position="1"/>
        <end position="21"/>
    </location>
</feature>
<keyword evidence="2" id="KW-0813">Transport</keyword>
<evidence type="ECO:0000256" key="1">
    <source>
        <dbReference type="ARBA" id="ARBA00004370"/>
    </source>
</evidence>
<evidence type="ECO:0000313" key="12">
    <source>
        <dbReference type="EMBL" id="THX00089.1"/>
    </source>
</evidence>
<evidence type="ECO:0000256" key="6">
    <source>
        <dbReference type="ARBA" id="ARBA00023136"/>
    </source>
</evidence>
<keyword evidence="6 8" id="KW-0472">Membrane</keyword>
<evidence type="ECO:0000256" key="4">
    <source>
        <dbReference type="ARBA" id="ARBA00022982"/>
    </source>
</evidence>
<evidence type="ECO:0000259" key="10">
    <source>
        <dbReference type="PROSITE" id="PS50836"/>
    </source>
</evidence>
<evidence type="ECO:0000259" key="11">
    <source>
        <dbReference type="PROSITE" id="PS50939"/>
    </source>
</evidence>
<protein>
    <submittedName>
        <fullName evidence="12">CBD9-like protein</fullName>
    </submittedName>
</protein>
<feature type="region of interest" description="Disordered" evidence="7">
    <location>
        <begin position="186"/>
        <end position="218"/>
    </location>
</feature>